<evidence type="ECO:0000259" key="3">
    <source>
        <dbReference type="PROSITE" id="PS50801"/>
    </source>
</evidence>
<reference evidence="5" key="1">
    <citation type="journal article" date="2019" name="Int. J. Syst. Evol. Microbiol.">
        <title>The Global Catalogue of Microorganisms (GCM) 10K type strain sequencing project: providing services to taxonomists for standard genome sequencing and annotation.</title>
        <authorList>
            <consortium name="The Broad Institute Genomics Platform"/>
            <consortium name="The Broad Institute Genome Sequencing Center for Infectious Disease"/>
            <person name="Wu L."/>
            <person name="Ma J."/>
        </authorList>
    </citation>
    <scope>NUCLEOTIDE SEQUENCE [LARGE SCALE GENOMIC DNA]</scope>
    <source>
        <strain evidence="5">NCAIM B.01391</strain>
    </source>
</reference>
<comment type="caution">
    <text evidence="4">The sequence shown here is derived from an EMBL/GenBank/DDBJ whole genome shotgun (WGS) entry which is preliminary data.</text>
</comment>
<protein>
    <recommendedName>
        <fullName evidence="2">Anti-sigma factor antagonist</fullName>
    </recommendedName>
</protein>
<accession>A0ABW0ITU7</accession>
<dbReference type="SUPFAM" id="SSF52091">
    <property type="entry name" value="SpoIIaa-like"/>
    <property type="match status" value="1"/>
</dbReference>
<evidence type="ECO:0000313" key="5">
    <source>
        <dbReference type="Proteomes" id="UP001596053"/>
    </source>
</evidence>
<evidence type="ECO:0000313" key="4">
    <source>
        <dbReference type="EMBL" id="MFC5421554.1"/>
    </source>
</evidence>
<dbReference type="InterPro" id="IPR003658">
    <property type="entry name" value="Anti-sigma_ant"/>
</dbReference>
<evidence type="ECO:0000256" key="1">
    <source>
        <dbReference type="ARBA" id="ARBA00009013"/>
    </source>
</evidence>
<dbReference type="NCBIfam" id="TIGR00377">
    <property type="entry name" value="ant_ant_sig"/>
    <property type="match status" value="1"/>
</dbReference>
<sequence>MMESQTIGEMRVLSLTGRLDSINAAETEAAIVAEIKDGATRLVLDCSGLTYVSSAGLRVFLVVAKRMREIGGKVVLAGLAPSVKEVFAISGFLQILTVCESRDDALAMCEQEASR</sequence>
<dbReference type="Pfam" id="PF01740">
    <property type="entry name" value="STAS"/>
    <property type="match status" value="1"/>
</dbReference>
<keyword evidence="5" id="KW-1185">Reference proteome</keyword>
<dbReference type="Gene3D" id="3.30.750.24">
    <property type="entry name" value="STAS domain"/>
    <property type="match status" value="1"/>
</dbReference>
<name>A0ABW0ITU7_9HYPH</name>
<dbReference type="CDD" id="cd07043">
    <property type="entry name" value="STAS_anti-anti-sigma_factors"/>
    <property type="match status" value="1"/>
</dbReference>
<dbReference type="RefSeq" id="WP_377799838.1">
    <property type="nucleotide sequence ID" value="NZ_JBHSLW010000029.1"/>
</dbReference>
<gene>
    <name evidence="4" type="ORF">ACFPOB_18525</name>
</gene>
<dbReference type="InterPro" id="IPR002645">
    <property type="entry name" value="STAS_dom"/>
</dbReference>
<evidence type="ECO:0000256" key="2">
    <source>
        <dbReference type="RuleBase" id="RU003749"/>
    </source>
</evidence>
<comment type="similarity">
    <text evidence="1 2">Belongs to the anti-sigma-factor antagonist family.</text>
</comment>
<dbReference type="Proteomes" id="UP001596053">
    <property type="component" value="Unassembled WGS sequence"/>
</dbReference>
<dbReference type="PROSITE" id="PS50801">
    <property type="entry name" value="STAS"/>
    <property type="match status" value="1"/>
</dbReference>
<dbReference type="InterPro" id="IPR036513">
    <property type="entry name" value="STAS_dom_sf"/>
</dbReference>
<proteinExistence type="inferred from homology"/>
<feature type="domain" description="STAS" evidence="3">
    <location>
        <begin position="1"/>
        <end position="109"/>
    </location>
</feature>
<dbReference type="PANTHER" id="PTHR33495">
    <property type="entry name" value="ANTI-SIGMA FACTOR ANTAGONIST TM_1081-RELATED-RELATED"/>
    <property type="match status" value="1"/>
</dbReference>
<dbReference type="EMBL" id="JBHSLW010000029">
    <property type="protein sequence ID" value="MFC5421554.1"/>
    <property type="molecule type" value="Genomic_DNA"/>
</dbReference>
<organism evidence="4 5">
    <name type="scientific">Bosea eneae</name>
    <dbReference type="NCBI Taxonomy" id="151454"/>
    <lineage>
        <taxon>Bacteria</taxon>
        <taxon>Pseudomonadati</taxon>
        <taxon>Pseudomonadota</taxon>
        <taxon>Alphaproteobacteria</taxon>
        <taxon>Hyphomicrobiales</taxon>
        <taxon>Boseaceae</taxon>
        <taxon>Bosea</taxon>
    </lineage>
</organism>